<dbReference type="InterPro" id="IPR006162">
    <property type="entry name" value="Ppantetheine_attach_site"/>
</dbReference>
<dbReference type="PROSITE" id="PS50075">
    <property type="entry name" value="CARRIER"/>
    <property type="match status" value="2"/>
</dbReference>
<dbReference type="InterPro" id="IPR023213">
    <property type="entry name" value="CAT-like_dom_sf"/>
</dbReference>
<dbReference type="CDD" id="cd19543">
    <property type="entry name" value="DCL_NRPS"/>
    <property type="match status" value="1"/>
</dbReference>
<dbReference type="GO" id="GO:0072330">
    <property type="term" value="P:monocarboxylic acid biosynthetic process"/>
    <property type="evidence" value="ECO:0007669"/>
    <property type="project" value="UniProtKB-ARBA"/>
</dbReference>
<dbReference type="SUPFAM" id="SSF56801">
    <property type="entry name" value="Acetyl-CoA synthetase-like"/>
    <property type="match status" value="2"/>
</dbReference>
<evidence type="ECO:0000313" key="8">
    <source>
        <dbReference type="EMBL" id="AYR24497.1"/>
    </source>
</evidence>
<evidence type="ECO:0000256" key="3">
    <source>
        <dbReference type="ARBA" id="ARBA00022450"/>
    </source>
</evidence>
<dbReference type="SUPFAM" id="SSF52777">
    <property type="entry name" value="CoA-dependent acyltransferases"/>
    <property type="match status" value="6"/>
</dbReference>
<evidence type="ECO:0000256" key="2">
    <source>
        <dbReference type="ARBA" id="ARBA00006432"/>
    </source>
</evidence>
<keyword evidence="5" id="KW-0677">Repeat</keyword>
<dbReference type="FunFam" id="3.30.300.30:FF:000010">
    <property type="entry name" value="Enterobactin synthetase component F"/>
    <property type="match status" value="1"/>
</dbReference>
<dbReference type="InterPro" id="IPR029058">
    <property type="entry name" value="AB_hydrolase_fold"/>
</dbReference>
<dbReference type="FunFam" id="1.10.1200.10:FF:000016">
    <property type="entry name" value="Non-ribosomal peptide synthase"/>
    <property type="match status" value="1"/>
</dbReference>
<dbReference type="InterPro" id="IPR010071">
    <property type="entry name" value="AA_adenyl_dom"/>
</dbReference>
<dbReference type="PROSITE" id="PS00012">
    <property type="entry name" value="PHOSPHOPANTETHEINE"/>
    <property type="match status" value="2"/>
</dbReference>
<dbReference type="GO" id="GO:0003824">
    <property type="term" value="F:catalytic activity"/>
    <property type="evidence" value="ECO:0007669"/>
    <property type="project" value="UniProtKB-KW"/>
</dbReference>
<dbReference type="InterPro" id="IPR042099">
    <property type="entry name" value="ANL_N_sf"/>
</dbReference>
<reference evidence="8 9" key="1">
    <citation type="submission" date="2017-11" db="EMBL/GenBank/DDBJ databases">
        <title>Complete genome sequence of Herbaspirillum rubrisubalbicans DSM 11543.</title>
        <authorList>
            <person name="Chen M."/>
            <person name="An Q."/>
        </authorList>
    </citation>
    <scope>NUCLEOTIDE SEQUENCE [LARGE SCALE GENOMIC DNA]</scope>
    <source>
        <strain evidence="8 9">DSM 11543</strain>
    </source>
</reference>
<keyword evidence="4" id="KW-0597">Phosphoprotein</keyword>
<protein>
    <submittedName>
        <fullName evidence="8">Non-ribosomal peptide synthetase</fullName>
    </submittedName>
</protein>
<dbReference type="Gene3D" id="3.30.559.30">
    <property type="entry name" value="Nonribosomal peptide synthetase, condensation domain"/>
    <property type="match status" value="3"/>
</dbReference>
<dbReference type="InterPro" id="IPR045851">
    <property type="entry name" value="AMP-bd_C_sf"/>
</dbReference>
<dbReference type="FunFam" id="1.10.1200.10:FF:000005">
    <property type="entry name" value="Nonribosomal peptide synthetase 1"/>
    <property type="match status" value="1"/>
</dbReference>
<dbReference type="Pfam" id="PF00501">
    <property type="entry name" value="AMP-binding"/>
    <property type="match status" value="2"/>
</dbReference>
<evidence type="ECO:0000256" key="4">
    <source>
        <dbReference type="ARBA" id="ARBA00022553"/>
    </source>
</evidence>
<dbReference type="FunFam" id="3.40.50.980:FF:000002">
    <property type="entry name" value="Enterobactin synthetase component F"/>
    <property type="match status" value="1"/>
</dbReference>
<dbReference type="RefSeq" id="WP_123020441.1">
    <property type="nucleotide sequence ID" value="NZ_CP024996.1"/>
</dbReference>
<organism evidence="8 9">
    <name type="scientific">Herbaspirillum rubrisubalbicans</name>
    <dbReference type="NCBI Taxonomy" id="80842"/>
    <lineage>
        <taxon>Bacteria</taxon>
        <taxon>Pseudomonadati</taxon>
        <taxon>Pseudomonadota</taxon>
        <taxon>Betaproteobacteria</taxon>
        <taxon>Burkholderiales</taxon>
        <taxon>Oxalobacteraceae</taxon>
        <taxon>Herbaspirillum</taxon>
    </lineage>
</organism>
<dbReference type="InterPro" id="IPR036736">
    <property type="entry name" value="ACP-like_sf"/>
</dbReference>
<dbReference type="PANTHER" id="PTHR45527">
    <property type="entry name" value="NONRIBOSOMAL PEPTIDE SYNTHETASE"/>
    <property type="match status" value="1"/>
</dbReference>
<evidence type="ECO:0000259" key="7">
    <source>
        <dbReference type="PROSITE" id="PS50075"/>
    </source>
</evidence>
<dbReference type="PANTHER" id="PTHR45527:SF14">
    <property type="entry name" value="PLIPASTATIN SYNTHASE SUBUNIT B"/>
    <property type="match status" value="1"/>
</dbReference>
<accession>A0AAD0U733</accession>
<dbReference type="NCBIfam" id="TIGR01720">
    <property type="entry name" value="NRPS-para261"/>
    <property type="match status" value="1"/>
</dbReference>
<gene>
    <name evidence="8" type="ORF">RC54_11925</name>
</gene>
<dbReference type="SUPFAM" id="SSF47336">
    <property type="entry name" value="ACP-like"/>
    <property type="match status" value="2"/>
</dbReference>
<dbReference type="InterPro" id="IPR025110">
    <property type="entry name" value="AMP-bd_C"/>
</dbReference>
<dbReference type="Gene3D" id="3.40.50.12780">
    <property type="entry name" value="N-terminal domain of ligase-like"/>
    <property type="match status" value="1"/>
</dbReference>
<dbReference type="Gene3D" id="3.40.50.980">
    <property type="match status" value="2"/>
</dbReference>
<dbReference type="CDD" id="cd17646">
    <property type="entry name" value="A_NRPS_AB3403-like"/>
    <property type="match status" value="1"/>
</dbReference>
<dbReference type="InterPro" id="IPR020806">
    <property type="entry name" value="PKS_PP-bd"/>
</dbReference>
<comment type="cofactor">
    <cofactor evidence="1">
        <name>pantetheine 4'-phosphate</name>
        <dbReference type="ChEBI" id="CHEBI:47942"/>
    </cofactor>
</comment>
<comment type="similarity">
    <text evidence="2">Belongs to the ATP-dependent AMP-binding enzyme family.</text>
</comment>
<evidence type="ECO:0000313" key="9">
    <source>
        <dbReference type="Proteomes" id="UP000269199"/>
    </source>
</evidence>
<evidence type="ECO:0000256" key="1">
    <source>
        <dbReference type="ARBA" id="ARBA00001957"/>
    </source>
</evidence>
<dbReference type="Gene3D" id="3.40.50.1820">
    <property type="entry name" value="alpha/beta hydrolase"/>
    <property type="match status" value="1"/>
</dbReference>
<feature type="domain" description="Carrier" evidence="7">
    <location>
        <begin position="2538"/>
        <end position="2613"/>
    </location>
</feature>
<dbReference type="InterPro" id="IPR009081">
    <property type="entry name" value="PP-bd_ACP"/>
</dbReference>
<proteinExistence type="inferred from homology"/>
<name>A0AAD0U733_9BURK</name>
<dbReference type="Pfam" id="PF00550">
    <property type="entry name" value="PP-binding"/>
    <property type="match status" value="2"/>
</dbReference>
<dbReference type="Proteomes" id="UP000269199">
    <property type="component" value="Chromosome"/>
</dbReference>
<dbReference type="FunFam" id="3.40.50.980:FF:000001">
    <property type="entry name" value="Non-ribosomal peptide synthetase"/>
    <property type="match status" value="2"/>
</dbReference>
<dbReference type="Pfam" id="PF00668">
    <property type="entry name" value="Condensation"/>
    <property type="match status" value="3"/>
</dbReference>
<dbReference type="InterPro" id="IPR000873">
    <property type="entry name" value="AMP-dep_synth/lig_dom"/>
</dbReference>
<feature type="domain" description="Carrier" evidence="7">
    <location>
        <begin position="1009"/>
        <end position="1083"/>
    </location>
</feature>
<dbReference type="NCBIfam" id="NF003417">
    <property type="entry name" value="PRK04813.1"/>
    <property type="match status" value="2"/>
</dbReference>
<dbReference type="GO" id="GO:0043041">
    <property type="term" value="P:amino acid activation for nonribosomal peptide biosynthetic process"/>
    <property type="evidence" value="ECO:0007669"/>
    <property type="project" value="TreeGrafter"/>
</dbReference>
<dbReference type="GO" id="GO:0031177">
    <property type="term" value="F:phosphopantetheine binding"/>
    <property type="evidence" value="ECO:0007669"/>
    <property type="project" value="InterPro"/>
</dbReference>
<dbReference type="Gene3D" id="2.30.38.10">
    <property type="entry name" value="Luciferase, Domain 3"/>
    <property type="match status" value="1"/>
</dbReference>
<dbReference type="Gene3D" id="1.10.1200.10">
    <property type="entry name" value="ACP-like"/>
    <property type="match status" value="1"/>
</dbReference>
<dbReference type="Gene3D" id="3.30.300.30">
    <property type="match status" value="2"/>
</dbReference>
<dbReference type="SMART" id="SM00823">
    <property type="entry name" value="PKS_PP"/>
    <property type="match status" value="2"/>
</dbReference>
<dbReference type="InterPro" id="IPR010060">
    <property type="entry name" value="NRPS_synth"/>
</dbReference>
<evidence type="ECO:0000256" key="5">
    <source>
        <dbReference type="ARBA" id="ARBA00022737"/>
    </source>
</evidence>
<keyword evidence="3" id="KW-0596">Phosphopantetheine</keyword>
<dbReference type="GO" id="GO:0005829">
    <property type="term" value="C:cytosol"/>
    <property type="evidence" value="ECO:0007669"/>
    <property type="project" value="TreeGrafter"/>
</dbReference>
<dbReference type="EMBL" id="CP024996">
    <property type="protein sequence ID" value="AYR24497.1"/>
    <property type="molecule type" value="Genomic_DNA"/>
</dbReference>
<evidence type="ECO:0000256" key="6">
    <source>
        <dbReference type="SAM" id="MobiDB-lite"/>
    </source>
</evidence>
<dbReference type="NCBIfam" id="TIGR01733">
    <property type="entry name" value="AA-adenyl-dom"/>
    <property type="match status" value="2"/>
</dbReference>
<dbReference type="CDD" id="cd19534">
    <property type="entry name" value="E_NRPS"/>
    <property type="match status" value="1"/>
</dbReference>
<dbReference type="InterPro" id="IPR001242">
    <property type="entry name" value="Condensation_dom"/>
</dbReference>
<dbReference type="FunFam" id="3.40.50.12780:FF:000012">
    <property type="entry name" value="Non-ribosomal peptide synthetase"/>
    <property type="match status" value="2"/>
</dbReference>
<dbReference type="CDD" id="cd17643">
    <property type="entry name" value="A_NRPS_Cytc1-like"/>
    <property type="match status" value="1"/>
</dbReference>
<sequence length="2634" mass="290644">MDQQIATVRRFLALPAAKRKLFWQQLQDAGIDLRQFPIPPALGHEDQPSLSQSRLWFLWQLAPDSALYNIPGALELEGELDTSALSAAFEGLAQRHPVLRSNFIERDGQPTVVVHTTRSFALEWIDLSALIGTAQQQALAAATQRHGLAPFDLTTDVLMRVALVRLAPARHVLLLCLHHIVADGWSLQLLMQELALRYSQHCDPAAVDADVDVEAAAPALRYSDYAVWQRAWLEAGEGERQLAYWRTVLGQDHTLLALPHDRARPAQSSWQGAALRCRLPAPLVKALHEQARHHGATPFMLLLAGFQLLLHRLSGQAQVRVGVPMANRQRSETEEVVGCFINTQVMQAILTDDMRVAQLLAQVRDTVIQAQGQQDLPFDQLVEALQPQRGLSHHPLFQAMFNYQQQNQGHWETWPGMSVRQLDRAVHVAKFDLDLTVIVNGQGQMDAILTYATDLFDATTIDRMADQWLLLLEGMVADPTARISDLPLQDATTRQALLQDWNPQQVDHPEQACLHTLIEAQAAHRPHAMAVDQLSYDQLNRRANRLAHRLIQLGAGPERLVGVAMERGPDLIITLLAVLKAGAAYLPLDPAYPPQRLAYMIDDAQPVLVLSENGIDLPVNTVQGINLSALDLSAEPESNPSNQSVPGNLAYCIYTSGSTGQPKGALLTHRHVTRLFQSTAGQYRFGPEDVWTLFHSYAFDFSVWEIFGALLHGGRLVVVPHLVSRSPQDFHRLLLEQGVTVLNQTPSAFRQLIPEALSTNDAGRLRLVIFGGEALDTGSLQPWFDAFGDHQPQLVNMYGITETTVHVSYRPITIDDCRRSVSPIGAVLDDLSWYVLDDALNPVPPGVTGELYIGGAGLARGYLGWPALTAQRFIPNPFGSGRLYRTGDQARWHLEEGMQYLGRNDRQVKLRGFRIELGEIEAALKAQPGVTDAVVLIHQGAAGEQLVAYLVAPSDLARDGLRAALATRLPDYMLPAHYMLLDQFPLTANGKLDRQQLPPPEAVQDQYVAPEGPIETALAAIWQEVLGVERVGATDNFFELGGDSIISLQMVARARTAAIRLHPKDIFLHQHIRALAAIVGTAPPQADQQKHLEQRSGDVPLTPVQSWFLQRPMAQRHHWNQAILLSVPSQLRPATLAQALTTLVRHHEGLRLAFTLTAGQWRQFYGQTDEAALLQCYQVQGDADMAQLANRVQAGFDLARPALLKAVLAQWPDGQRRLLLVAHHLVVDGVSWRILVEDLNTLCKGGALAAPSASFKRWAQHLHQLAAAPALLAQLPFWHAQLENAPDFPRELPGAPCNLAERGQAGMALERTLTATLLREVHAPYRTRIEDILLAALTRCLCRWSGQTSLLVELEGHGREDEDGAIDLSRTVGWFTSVYPVRLGPFADDGTAAAIKTVKQQLRAVPQRGLGYGILRHLSRHPALEAPTLGQPRVTFNYLGQFDSLTAQQDGLRLVSGELGASRSQQAPLDNWLVFNGAVRDGQLRFTCEFSPQQYHAPTINSLLQDWQQTLETMAQHCLDSSTRAAVTPSDFPLADLSQQDLDDLPVDWSRVEDLYPAAPLQQGILFHTLLEPGQGVYLNQLVLDIDGLDASRFIAAWQHVVTRHPILRTGFVIPAGRGPAQALQVVYRHARMPVALEDLRQLAPPAQQARLQDLQQHALQQGFELAQAPLQKLILAHIGPGTQRYQFIWTHHHLLMDGWSTAALMAEVWRHYLGEAGASQPAPGYREHIAWLAAREQEPARQFWLARLRQLPEPTLLANVLAHERPTVGAGEATHQVRTHRLTSAATQALQRFAQTSRITLNTLVQAAWIVLLQRYCNRSQVAFGATVAGRPADLPHAGAILGLFINTLPVIAAPDPGQVVTDWLQALQEHNLDMREYEQTPLQQIQSWSAASDATGQTGQAGRALFDTIIVFDNYPTDQALRKRCARSFSLSKVADHETPHYPLTIAVEAGTQLRFEYTWLRRHFSEVRIDALHGHLQHLLMQMTQACASGLTVGQLQMPDTAQQQQLAQWSAPRAGSGYVHQHDVTALFQQQAARQPQAVALVFAQRQMSYGELNTRSNRLAHWLRDQGVGPDTVVAVAMTRSTELLVALLAILKAGGAYLPLDVDHPAERLSFMLQDMAPRLVLTQAHLQARLPAGILPPVWRVDADWEQAASQPDDDLPSLAAPDNLAYCIYTSGSTGQPKAVVNTHQGLAHRMLWMREHYGVGPDTILLHKAPFSFDVSVWELFLPLVSGARMVIAEPDEHKDPQRLCALIRRHAIQFVHFVPAMMRQFLADPDACACTSLLRVFSGGDALSADLQGLLFASLPWVSLHNRYGPTEALIFTSYWNCSDDRAASIPIGYPVHDTCIHILDPEMHAVPPGVPGELYIGGIGLARGYFGRPGLSAERFVPDPFGPAGQRLYRTGDLGLWGTEGAIRYLGRLDHQVKIRGFRIELGEISERIKGHPGVADAVVVALDTPSGKQLAGYWVAQEGGQQIDQESLRLHLRAGLPEYMVPPSLQPVASIPLMINGKVDLKALPPPQSGQHTEPGGGPKLAPRSPMELELARIWREVLDIDEVGVDEHFLDIGGHSLLAAQVTARVRHELGLVLPLRSMFESGTIAQLAAELDATAGDGLGGTMSERIDALLSETEA</sequence>
<dbReference type="CDD" id="cd19531">
    <property type="entry name" value="LCL_NRPS-like"/>
    <property type="match status" value="1"/>
</dbReference>
<dbReference type="Gene3D" id="3.30.559.10">
    <property type="entry name" value="Chloramphenicol acetyltransferase-like domain"/>
    <property type="match status" value="3"/>
</dbReference>
<dbReference type="GO" id="GO:0044550">
    <property type="term" value="P:secondary metabolite biosynthetic process"/>
    <property type="evidence" value="ECO:0007669"/>
    <property type="project" value="UniProtKB-ARBA"/>
</dbReference>
<dbReference type="Pfam" id="PF13193">
    <property type="entry name" value="AMP-binding_C"/>
    <property type="match status" value="2"/>
</dbReference>
<feature type="region of interest" description="Disordered" evidence="6">
    <location>
        <begin position="2518"/>
        <end position="2540"/>
    </location>
</feature>